<dbReference type="InterPro" id="IPR033989">
    <property type="entry name" value="CD209-like_CTLD"/>
</dbReference>
<dbReference type="CDD" id="cd03590">
    <property type="entry name" value="CLECT_DC-SIGN_like"/>
    <property type="match status" value="1"/>
</dbReference>
<dbReference type="Gene3D" id="3.10.100.10">
    <property type="entry name" value="Mannose-Binding Protein A, subunit A"/>
    <property type="match status" value="1"/>
</dbReference>
<gene>
    <name evidence="6" type="primary">LOC115823665</name>
</gene>
<evidence type="ECO:0000256" key="3">
    <source>
        <dbReference type="SAM" id="Phobius"/>
    </source>
</evidence>
<organism evidence="5 6">
    <name type="scientific">Chanos chanos</name>
    <name type="common">Milkfish</name>
    <name type="synonym">Mugil chanos</name>
    <dbReference type="NCBI Taxonomy" id="29144"/>
    <lineage>
        <taxon>Eukaryota</taxon>
        <taxon>Metazoa</taxon>
        <taxon>Chordata</taxon>
        <taxon>Craniata</taxon>
        <taxon>Vertebrata</taxon>
        <taxon>Euteleostomi</taxon>
        <taxon>Actinopterygii</taxon>
        <taxon>Neopterygii</taxon>
        <taxon>Teleostei</taxon>
        <taxon>Ostariophysi</taxon>
        <taxon>Gonorynchiformes</taxon>
        <taxon>Chanidae</taxon>
        <taxon>Chanos</taxon>
    </lineage>
</organism>
<evidence type="ECO:0000259" key="4">
    <source>
        <dbReference type="PROSITE" id="PS50041"/>
    </source>
</evidence>
<keyword evidence="2" id="KW-0175">Coiled coil</keyword>
<keyword evidence="3" id="KW-0812">Transmembrane</keyword>
<keyword evidence="1" id="KW-0430">Lectin</keyword>
<proteinExistence type="predicted"/>
<dbReference type="RefSeq" id="XP_030643559.1">
    <property type="nucleotide sequence ID" value="XM_030787699.1"/>
</dbReference>
<dbReference type="GeneID" id="115823665"/>
<name>A0A6J2WGZ1_CHACN</name>
<reference evidence="5" key="1">
    <citation type="submission" date="2024-06" db="UniProtKB">
        <authorList>
            <consortium name="RefSeq"/>
        </authorList>
    </citation>
    <scope>NUCLEOTIDE SEQUENCE [LARGE SCALE GENOMIC DNA]</scope>
</reference>
<dbReference type="InterPro" id="IPR001304">
    <property type="entry name" value="C-type_lectin-like"/>
</dbReference>
<dbReference type="AlphaFoldDB" id="A0A6J2WGZ1"/>
<dbReference type="OrthoDB" id="8950604at2759"/>
<dbReference type="Gene3D" id="1.20.5.400">
    <property type="match status" value="2"/>
</dbReference>
<dbReference type="InParanoid" id="A0A6J2WGZ1"/>
<evidence type="ECO:0000313" key="5">
    <source>
        <dbReference type="Proteomes" id="UP000504632"/>
    </source>
</evidence>
<sequence>MELTEDIYANTYVAEDKNSETDDSGNSYEDIYMNEEALPTPTAASMGKPDLQKPGSNTANNRCYRPASVCLTVLCVLLLAALIMLCVNRHQLQTSYNNLTTEREKLQTNYNNLTSEKEQLQTSYNNLTMEREKLQTNYDSLTIEKEQLQTSYNKLVEMRGQLQTNYENIRNQRDQLHKETDELQKILSKVVQQGWKYSSLYYISTERKTWSESRQYCRDRGADLVIINSKEEQEFIKRLSGNKKAFIGLTDDVTEGEWKWVDGTALTTGYWESGQPNSYRGRDEDCVVIQYNNCCEQLNTWHDVPCHDHYHWICEKAL</sequence>
<evidence type="ECO:0000256" key="2">
    <source>
        <dbReference type="SAM" id="Coils"/>
    </source>
</evidence>
<dbReference type="Proteomes" id="UP000504632">
    <property type="component" value="Chromosome 11"/>
</dbReference>
<protein>
    <submittedName>
        <fullName evidence="6">C-type lectin domain family 4 member F-like</fullName>
    </submittedName>
</protein>
<dbReference type="Pfam" id="PF00059">
    <property type="entry name" value="Lectin_C"/>
    <property type="match status" value="1"/>
</dbReference>
<accession>A0A6J2WGZ1</accession>
<dbReference type="InterPro" id="IPR016187">
    <property type="entry name" value="CTDL_fold"/>
</dbReference>
<keyword evidence="3" id="KW-0472">Membrane</keyword>
<dbReference type="FunCoup" id="A0A6J2WGZ1">
    <property type="interactions" value="323"/>
</dbReference>
<dbReference type="InterPro" id="IPR050111">
    <property type="entry name" value="C-type_lectin/snaclec_domain"/>
</dbReference>
<feature type="domain" description="C-type lectin" evidence="4">
    <location>
        <begin position="201"/>
        <end position="315"/>
    </location>
</feature>
<dbReference type="SMART" id="SM00034">
    <property type="entry name" value="CLECT"/>
    <property type="match status" value="1"/>
</dbReference>
<evidence type="ECO:0000313" key="6">
    <source>
        <dbReference type="RefSeq" id="XP_030643559.1"/>
    </source>
</evidence>
<evidence type="ECO:0000256" key="1">
    <source>
        <dbReference type="ARBA" id="ARBA00022734"/>
    </source>
</evidence>
<dbReference type="GO" id="GO:0030246">
    <property type="term" value="F:carbohydrate binding"/>
    <property type="evidence" value="ECO:0007669"/>
    <property type="project" value="UniProtKB-KW"/>
</dbReference>
<dbReference type="PROSITE" id="PS50041">
    <property type="entry name" value="C_TYPE_LECTIN_2"/>
    <property type="match status" value="1"/>
</dbReference>
<reference evidence="6" key="2">
    <citation type="submission" date="2025-08" db="UniProtKB">
        <authorList>
            <consortium name="RefSeq"/>
        </authorList>
    </citation>
    <scope>IDENTIFICATION</scope>
</reference>
<keyword evidence="5" id="KW-1185">Reference proteome</keyword>
<feature type="transmembrane region" description="Helical" evidence="3">
    <location>
        <begin position="66"/>
        <end position="87"/>
    </location>
</feature>
<feature type="coiled-coil region" evidence="2">
    <location>
        <begin position="89"/>
        <end position="189"/>
    </location>
</feature>
<dbReference type="InterPro" id="IPR016186">
    <property type="entry name" value="C-type_lectin-like/link_sf"/>
</dbReference>
<keyword evidence="3" id="KW-1133">Transmembrane helix</keyword>
<dbReference type="SUPFAM" id="SSF56436">
    <property type="entry name" value="C-type lectin-like"/>
    <property type="match status" value="1"/>
</dbReference>
<dbReference type="PANTHER" id="PTHR22803">
    <property type="entry name" value="MANNOSE, PHOSPHOLIPASE, LECTIN RECEPTOR RELATED"/>
    <property type="match status" value="1"/>
</dbReference>